<dbReference type="EMBL" id="AYRZ02000001">
    <property type="protein sequence ID" value="PHT95824.1"/>
    <property type="molecule type" value="Genomic_DNA"/>
</dbReference>
<dbReference type="PANTHER" id="PTHR33463:SF218">
    <property type="entry name" value="DISEASE RESISTANCE PROTEIN RPS2-LIKE"/>
    <property type="match status" value="1"/>
</dbReference>
<dbReference type="InterPro" id="IPR042197">
    <property type="entry name" value="Apaf_helical"/>
</dbReference>
<dbReference type="Gene3D" id="1.10.8.430">
    <property type="entry name" value="Helical domain of apoptotic protease-activating factors"/>
    <property type="match status" value="1"/>
</dbReference>
<dbReference type="InterPro" id="IPR032675">
    <property type="entry name" value="LRR_dom_sf"/>
</dbReference>
<accession>A0A2G3ANL4</accession>
<dbReference type="PANTHER" id="PTHR33463">
    <property type="entry name" value="NB-ARC DOMAIN-CONTAINING PROTEIN-RELATED"/>
    <property type="match status" value="1"/>
</dbReference>
<dbReference type="InterPro" id="IPR001611">
    <property type="entry name" value="Leu-rich_rpt"/>
</dbReference>
<comment type="caution">
    <text evidence="3">The sequence shown here is derived from an EMBL/GenBank/DDBJ whole genome shotgun (WGS) entry which is preliminary data.</text>
</comment>
<dbReference type="Proteomes" id="UP000222542">
    <property type="component" value="Unassembled WGS sequence"/>
</dbReference>
<dbReference type="SUPFAM" id="SSF52058">
    <property type="entry name" value="L domain-like"/>
    <property type="match status" value="1"/>
</dbReference>
<dbReference type="GO" id="GO:0006952">
    <property type="term" value="P:defense response"/>
    <property type="evidence" value="ECO:0007669"/>
    <property type="project" value="UniProtKB-KW"/>
</dbReference>
<organism evidence="3 4">
    <name type="scientific">Capsicum annuum</name>
    <name type="common">Capsicum pepper</name>
    <dbReference type="NCBI Taxonomy" id="4072"/>
    <lineage>
        <taxon>Eukaryota</taxon>
        <taxon>Viridiplantae</taxon>
        <taxon>Streptophyta</taxon>
        <taxon>Embryophyta</taxon>
        <taxon>Tracheophyta</taxon>
        <taxon>Spermatophyta</taxon>
        <taxon>Magnoliopsida</taxon>
        <taxon>eudicotyledons</taxon>
        <taxon>Gunneridae</taxon>
        <taxon>Pentapetalae</taxon>
        <taxon>asterids</taxon>
        <taxon>lamiids</taxon>
        <taxon>Solanales</taxon>
        <taxon>Solanaceae</taxon>
        <taxon>Solanoideae</taxon>
        <taxon>Capsiceae</taxon>
        <taxon>Capsicum</taxon>
    </lineage>
</organism>
<reference evidence="3 4" key="1">
    <citation type="journal article" date="2014" name="Nat. Genet.">
        <title>Genome sequence of the hot pepper provides insights into the evolution of pungency in Capsicum species.</title>
        <authorList>
            <person name="Kim S."/>
            <person name="Park M."/>
            <person name="Yeom S.I."/>
            <person name="Kim Y.M."/>
            <person name="Lee J.M."/>
            <person name="Lee H.A."/>
            <person name="Seo E."/>
            <person name="Choi J."/>
            <person name="Cheong K."/>
            <person name="Kim K.T."/>
            <person name="Jung K."/>
            <person name="Lee G.W."/>
            <person name="Oh S.K."/>
            <person name="Bae C."/>
            <person name="Kim S.B."/>
            <person name="Lee H.Y."/>
            <person name="Kim S.Y."/>
            <person name="Kim M.S."/>
            <person name="Kang B.C."/>
            <person name="Jo Y.D."/>
            <person name="Yang H.B."/>
            <person name="Jeong H.J."/>
            <person name="Kang W.H."/>
            <person name="Kwon J.K."/>
            <person name="Shin C."/>
            <person name="Lim J.Y."/>
            <person name="Park J.H."/>
            <person name="Huh J.H."/>
            <person name="Kim J.S."/>
            <person name="Kim B.D."/>
            <person name="Cohen O."/>
            <person name="Paran I."/>
            <person name="Suh M.C."/>
            <person name="Lee S.B."/>
            <person name="Kim Y.K."/>
            <person name="Shin Y."/>
            <person name="Noh S.J."/>
            <person name="Park J."/>
            <person name="Seo Y.S."/>
            <person name="Kwon S.Y."/>
            <person name="Kim H.A."/>
            <person name="Park J.M."/>
            <person name="Kim H.J."/>
            <person name="Choi S.B."/>
            <person name="Bosland P.W."/>
            <person name="Reeves G."/>
            <person name="Jo S.H."/>
            <person name="Lee B.W."/>
            <person name="Cho H.T."/>
            <person name="Choi H.S."/>
            <person name="Lee M.S."/>
            <person name="Yu Y."/>
            <person name="Do Choi Y."/>
            <person name="Park B.S."/>
            <person name="van Deynze A."/>
            <person name="Ashrafi H."/>
            <person name="Hill T."/>
            <person name="Kim W.T."/>
            <person name="Pai H.S."/>
            <person name="Ahn H.K."/>
            <person name="Yeam I."/>
            <person name="Giovannoni J.J."/>
            <person name="Rose J.K."/>
            <person name="Sorensen I."/>
            <person name="Lee S.J."/>
            <person name="Kim R.W."/>
            <person name="Choi I.Y."/>
            <person name="Choi B.S."/>
            <person name="Lim J.S."/>
            <person name="Lee Y.H."/>
            <person name="Choi D."/>
        </authorList>
    </citation>
    <scope>NUCLEOTIDE SEQUENCE [LARGE SCALE GENOMIC DNA]</scope>
    <source>
        <strain evidence="4">cv. CM334</strain>
    </source>
</reference>
<dbReference type="AlphaFoldDB" id="A0A2G3ANL4"/>
<evidence type="ECO:0000256" key="1">
    <source>
        <dbReference type="ARBA" id="ARBA00022614"/>
    </source>
</evidence>
<dbReference type="OMA" id="LWITSEE"/>
<dbReference type="Gene3D" id="3.80.10.10">
    <property type="entry name" value="Ribonuclease Inhibitor"/>
    <property type="match status" value="1"/>
</dbReference>
<evidence type="ECO:0000313" key="3">
    <source>
        <dbReference type="EMBL" id="PHT95824.1"/>
    </source>
</evidence>
<name>A0A2G3ANL4_CAPAN</name>
<sequence length="345" mass="38845">MKTDVKMKVYTLDEDESWQLFAKNVGDIVNLAQNHPLAKEIARECDGLPLAIIVIGSSMRGQTRFELWEDALKSLRMSEPHSKVVEDTVYKWVEEFLGEHDTYEEAYNRGITMIERLKDACLLESHGMDSAKINDEVRDVTRWIANYFGDEHNPVFQAGIGLTEISHIKVSASVKKISFASSNISHLPDNFMKCPETTTLLLQGNHHLWEIPHEFFLAFPALIVLNLSQTSIRASPSSINCLYQLRALILKNSSNLNELPPIGNLCNLRLVDCDKTSLNYLPQGIEKLTNLRLLNLPEAYLKEIICQGFFLKFASIEMLNMKGICVGSTSLDERITNVVEGTGVG</sequence>
<dbReference type="GO" id="GO:0005524">
    <property type="term" value="F:ATP binding"/>
    <property type="evidence" value="ECO:0007669"/>
    <property type="project" value="UniProtKB-KW"/>
</dbReference>
<keyword evidence="2" id="KW-0611">Plant defense</keyword>
<dbReference type="Gramene" id="PHT95824">
    <property type="protein sequence ID" value="PHT95824"/>
    <property type="gene ID" value="T459_03706"/>
</dbReference>
<evidence type="ECO:0000256" key="2">
    <source>
        <dbReference type="ARBA" id="ARBA00022821"/>
    </source>
</evidence>
<protein>
    <submittedName>
        <fullName evidence="3">Uncharacterized protein</fullName>
    </submittedName>
</protein>
<reference evidence="3 4" key="2">
    <citation type="journal article" date="2017" name="Genome Biol.">
        <title>New reference genome sequences of hot pepper reveal the massive evolution of plant disease-resistance genes by retroduplication.</title>
        <authorList>
            <person name="Kim S."/>
            <person name="Park J."/>
            <person name="Yeom S.I."/>
            <person name="Kim Y.M."/>
            <person name="Seo E."/>
            <person name="Kim K.T."/>
            <person name="Kim M.S."/>
            <person name="Lee J.M."/>
            <person name="Cheong K."/>
            <person name="Shin H.S."/>
            <person name="Kim S.B."/>
            <person name="Han K."/>
            <person name="Lee J."/>
            <person name="Park M."/>
            <person name="Lee H.A."/>
            <person name="Lee H.Y."/>
            <person name="Lee Y."/>
            <person name="Oh S."/>
            <person name="Lee J.H."/>
            <person name="Choi E."/>
            <person name="Choi E."/>
            <person name="Lee S.E."/>
            <person name="Jeon J."/>
            <person name="Kim H."/>
            <person name="Choi G."/>
            <person name="Song H."/>
            <person name="Lee J."/>
            <person name="Lee S.C."/>
            <person name="Kwon J.K."/>
            <person name="Lee H.Y."/>
            <person name="Koo N."/>
            <person name="Hong Y."/>
            <person name="Kim R.W."/>
            <person name="Kang W.H."/>
            <person name="Huh J.H."/>
            <person name="Kang B.C."/>
            <person name="Yang T.J."/>
            <person name="Lee Y.H."/>
            <person name="Bennetzen J.L."/>
            <person name="Choi D."/>
        </authorList>
    </citation>
    <scope>NUCLEOTIDE SEQUENCE [LARGE SCALE GENOMIC DNA]</scope>
    <source>
        <strain evidence="4">cv. CM334</strain>
    </source>
</reference>
<keyword evidence="1" id="KW-0433">Leucine-rich repeat</keyword>
<keyword evidence="4" id="KW-1185">Reference proteome</keyword>
<dbReference type="InterPro" id="IPR050905">
    <property type="entry name" value="Plant_NBS-LRR"/>
</dbReference>
<dbReference type="Pfam" id="PF13855">
    <property type="entry name" value="LRR_8"/>
    <property type="match status" value="1"/>
</dbReference>
<dbReference type="GO" id="GO:0043531">
    <property type="term" value="F:ADP binding"/>
    <property type="evidence" value="ECO:0007669"/>
    <property type="project" value="InterPro"/>
</dbReference>
<dbReference type="FunFam" id="1.10.8.430:FF:000003">
    <property type="entry name" value="Probable disease resistance protein At5g66910"/>
    <property type="match status" value="1"/>
</dbReference>
<proteinExistence type="predicted"/>
<dbReference type="InterPro" id="IPR027417">
    <property type="entry name" value="P-loop_NTPase"/>
</dbReference>
<gene>
    <name evidence="3" type="ORF">T459_03706</name>
</gene>
<dbReference type="SUPFAM" id="SSF52540">
    <property type="entry name" value="P-loop containing nucleoside triphosphate hydrolases"/>
    <property type="match status" value="1"/>
</dbReference>
<evidence type="ECO:0000313" key="4">
    <source>
        <dbReference type="Proteomes" id="UP000222542"/>
    </source>
</evidence>